<organism evidence="1 2">
    <name type="scientific">Ochrobactrum phage vB_OspP_OH</name>
    <dbReference type="NCBI Taxonomy" id="2712957"/>
    <lineage>
        <taxon>Viruses</taxon>
        <taxon>Duplodnaviria</taxon>
        <taxon>Heunggongvirae</taxon>
        <taxon>Uroviricota</taxon>
        <taxon>Caudoviricetes</taxon>
        <taxon>Wolominvirus</taxon>
        <taxon>Wolominvirus OH</taxon>
    </lineage>
</organism>
<proteinExistence type="predicted"/>
<evidence type="ECO:0000313" key="1">
    <source>
        <dbReference type="EMBL" id="QIG66060.1"/>
    </source>
</evidence>
<keyword evidence="2" id="KW-1185">Reference proteome</keyword>
<evidence type="ECO:0000313" key="2">
    <source>
        <dbReference type="Proteomes" id="UP000503046"/>
    </source>
</evidence>
<name>A0A6G6XY72_9CAUD</name>
<gene>
    <name evidence="1" type="ORF">phiOH_p04</name>
</gene>
<sequence>MAHHTIETEIEALRKGSVVSQTAKQRYAERAAARQRKVPGVSKKALKRSSQDWLALELAKRTLDERDRLIVEAFEGILDANGVKHSHWNRTTPGWQGRLRMTGRLALQRVVAEAGKLELGEGVSIEAPKTWVAKHQS</sequence>
<accession>A0A6G6XY72</accession>
<dbReference type="EMBL" id="MT028492">
    <property type="protein sequence ID" value="QIG66060.1"/>
    <property type="molecule type" value="Genomic_DNA"/>
</dbReference>
<protein>
    <submittedName>
        <fullName evidence="1">Uncharacterized protein</fullName>
    </submittedName>
</protein>
<reference evidence="1 2" key="1">
    <citation type="submission" date="2020-02" db="EMBL/GenBank/DDBJ databases">
        <title>Identification and Characterization of First Virulent Phages, Including a Novel Jumbo Virus, Infecting Ochrobactrum spp.</title>
        <authorList>
            <person name="Decewicz P."/>
            <person name="Golec P."/>
            <person name="Szymczak M."/>
            <person name="Radlinska M."/>
            <person name="Dziewit L."/>
        </authorList>
    </citation>
    <scope>NUCLEOTIDE SEQUENCE [LARGE SCALE GENOMIC DNA]</scope>
</reference>
<dbReference type="Proteomes" id="UP000503046">
    <property type="component" value="Segment"/>
</dbReference>